<dbReference type="AlphaFoldDB" id="A0A9P4WZX7"/>
<dbReference type="PANTHER" id="PTHR34502">
    <property type="entry name" value="DUF6594 DOMAIN-CONTAINING PROTEIN-RELATED"/>
    <property type="match status" value="1"/>
</dbReference>
<feature type="transmembrane region" description="Helical" evidence="2">
    <location>
        <begin position="448"/>
        <end position="470"/>
    </location>
</feature>
<name>A0A9P4WZX7_9PLEO</name>
<dbReference type="EMBL" id="SWKV01000002">
    <property type="protein sequence ID" value="KAF3047741.1"/>
    <property type="molecule type" value="Genomic_DNA"/>
</dbReference>
<keyword evidence="5" id="KW-1185">Reference proteome</keyword>
<accession>A0A9P4WZX7</accession>
<evidence type="ECO:0000313" key="4">
    <source>
        <dbReference type="EMBL" id="KAF3047741.1"/>
    </source>
</evidence>
<evidence type="ECO:0000259" key="3">
    <source>
        <dbReference type="Pfam" id="PF20237"/>
    </source>
</evidence>
<feature type="transmembrane region" description="Helical" evidence="2">
    <location>
        <begin position="477"/>
        <end position="497"/>
    </location>
</feature>
<gene>
    <name evidence="4" type="ORF">E8E12_011575</name>
</gene>
<keyword evidence="2" id="KW-0472">Membrane</keyword>
<evidence type="ECO:0000256" key="1">
    <source>
        <dbReference type="SAM" id="MobiDB-lite"/>
    </source>
</evidence>
<keyword evidence="2" id="KW-0812">Transmembrane</keyword>
<organism evidence="4 5">
    <name type="scientific">Didymella heteroderae</name>
    <dbReference type="NCBI Taxonomy" id="1769908"/>
    <lineage>
        <taxon>Eukaryota</taxon>
        <taxon>Fungi</taxon>
        <taxon>Dikarya</taxon>
        <taxon>Ascomycota</taxon>
        <taxon>Pezizomycotina</taxon>
        <taxon>Dothideomycetes</taxon>
        <taxon>Pleosporomycetidae</taxon>
        <taxon>Pleosporales</taxon>
        <taxon>Pleosporineae</taxon>
        <taxon>Didymellaceae</taxon>
        <taxon>Didymella</taxon>
    </lineage>
</organism>
<evidence type="ECO:0000256" key="2">
    <source>
        <dbReference type="SAM" id="Phobius"/>
    </source>
</evidence>
<comment type="caution">
    <text evidence="4">The sequence shown here is derived from an EMBL/GenBank/DDBJ whole genome shotgun (WGS) entry which is preliminary data.</text>
</comment>
<dbReference type="PANTHER" id="PTHR34502:SF3">
    <property type="entry name" value="DUF6594 DOMAIN-CONTAINING PROTEIN"/>
    <property type="match status" value="1"/>
</dbReference>
<dbReference type="Proteomes" id="UP000758155">
    <property type="component" value="Unassembled WGS sequence"/>
</dbReference>
<dbReference type="OrthoDB" id="3533814at2759"/>
<protein>
    <recommendedName>
        <fullName evidence="3">DUF6594 domain-containing protein</fullName>
    </recommendedName>
</protein>
<sequence length="500" mass="56761">MTTDDYKATPAQMNEYEDAPLQVAEEQQTQELVDDEPPQTKSGVRNAREKVLQNAKYQKDDLVHMSVIANGARSKGVFKIYSLLYNPAGWVDYQLVDVYTGQLYDRGAAFREKDLKRDTFTNEKTPVSPTNTDTSTLQGDAIIEIREDSDHVDLEASPVAAGEHAQPDNEKRPGFIRRVTGSFKITPEPAHVTETRTRTLENNPNGFPRLATFQASDPNFGLYRSYSYLHSRILLDYQDEITELEKELDNCDWDDFDEDPERPKARLAGPDEEGERTRRTVLREIKTKLMEYDEVLIKVRTLESFQRPSDRDYRSVRRYYNNTKPLHDGEMESVRCKEDIVSISTGRERAAFDGGVETLIGQVDGTVQKWFNLKQPPLLKYFRTPELAAKTKNTDISLYSATRIDKMVNIFITFVIFILLIVPIVTMYQLTSTITIDGNTPANTYRNTFNAVGVLIVFTLLFSAAMSVLTKAARHEMFAASAAYCAILVVFIGNFTGPNN</sequence>
<feature type="region of interest" description="Disordered" evidence="1">
    <location>
        <begin position="252"/>
        <end position="275"/>
    </location>
</feature>
<dbReference type="Pfam" id="PF20237">
    <property type="entry name" value="DUF6594"/>
    <property type="match status" value="1"/>
</dbReference>
<feature type="transmembrane region" description="Helical" evidence="2">
    <location>
        <begin position="407"/>
        <end position="428"/>
    </location>
</feature>
<keyword evidence="2" id="KW-1133">Transmembrane helix</keyword>
<feature type="domain" description="DUF6594" evidence="3">
    <location>
        <begin position="207"/>
        <end position="489"/>
    </location>
</feature>
<evidence type="ECO:0000313" key="5">
    <source>
        <dbReference type="Proteomes" id="UP000758155"/>
    </source>
</evidence>
<proteinExistence type="predicted"/>
<dbReference type="InterPro" id="IPR046529">
    <property type="entry name" value="DUF6594"/>
</dbReference>
<reference evidence="4" key="1">
    <citation type="submission" date="2019-04" db="EMBL/GenBank/DDBJ databases">
        <title>Sequencing of skin fungus with MAO and IRED activity.</title>
        <authorList>
            <person name="Marsaioli A.J."/>
            <person name="Bonatto J.M.C."/>
            <person name="Reis Junior O."/>
        </authorList>
    </citation>
    <scope>NUCLEOTIDE SEQUENCE</scope>
    <source>
        <strain evidence="4">28M1</strain>
    </source>
</reference>